<proteinExistence type="predicted"/>
<dbReference type="EMBL" id="LEKV01001020">
    <property type="protein sequence ID" value="KVI10421.1"/>
    <property type="molecule type" value="Genomic_DNA"/>
</dbReference>
<name>A0A103YJR1_CYNCS</name>
<protein>
    <submittedName>
        <fullName evidence="2">Uncharacterized protein</fullName>
    </submittedName>
</protein>
<comment type="caution">
    <text evidence="2">The sequence shown here is derived from an EMBL/GenBank/DDBJ whole genome shotgun (WGS) entry which is preliminary data.</text>
</comment>
<sequence length="147" mass="16108">MNSKSNLKVSTGKQSRIVCSRSPEKPPAEPERTPEIKSQDSQQTNSSESVTDTKRSPNESQKMGSIEEMKPLPIGGFKDWSESGKPVEKTDFVESGKSSICRGSTSTDLSDESSYSSLTGLHRTTFLYPTIMCGSHILFLAKILLES</sequence>
<dbReference type="Proteomes" id="UP000243975">
    <property type="component" value="Unassembled WGS sequence"/>
</dbReference>
<feature type="region of interest" description="Disordered" evidence="1">
    <location>
        <begin position="1"/>
        <end position="91"/>
    </location>
</feature>
<feature type="compositionally biased region" description="Basic and acidic residues" evidence="1">
    <location>
        <begin position="79"/>
        <end position="91"/>
    </location>
</feature>
<feature type="non-terminal residue" evidence="2">
    <location>
        <position position="147"/>
    </location>
</feature>
<dbReference type="AlphaFoldDB" id="A0A103YJR1"/>
<feature type="compositionally biased region" description="Basic and acidic residues" evidence="1">
    <location>
        <begin position="22"/>
        <end position="38"/>
    </location>
</feature>
<dbReference type="Gramene" id="KVI10421">
    <property type="protein sequence ID" value="KVI10421"/>
    <property type="gene ID" value="Ccrd_011208"/>
</dbReference>
<evidence type="ECO:0000313" key="2">
    <source>
        <dbReference type="EMBL" id="KVI10421.1"/>
    </source>
</evidence>
<organism evidence="2 3">
    <name type="scientific">Cynara cardunculus var. scolymus</name>
    <name type="common">Globe artichoke</name>
    <name type="synonym">Cynara scolymus</name>
    <dbReference type="NCBI Taxonomy" id="59895"/>
    <lineage>
        <taxon>Eukaryota</taxon>
        <taxon>Viridiplantae</taxon>
        <taxon>Streptophyta</taxon>
        <taxon>Embryophyta</taxon>
        <taxon>Tracheophyta</taxon>
        <taxon>Spermatophyta</taxon>
        <taxon>Magnoliopsida</taxon>
        <taxon>eudicotyledons</taxon>
        <taxon>Gunneridae</taxon>
        <taxon>Pentapetalae</taxon>
        <taxon>asterids</taxon>
        <taxon>campanulids</taxon>
        <taxon>Asterales</taxon>
        <taxon>Asteraceae</taxon>
        <taxon>Carduoideae</taxon>
        <taxon>Cardueae</taxon>
        <taxon>Carduinae</taxon>
        <taxon>Cynara</taxon>
    </lineage>
</organism>
<feature type="compositionally biased region" description="Polar residues" evidence="1">
    <location>
        <begin position="1"/>
        <end position="14"/>
    </location>
</feature>
<gene>
    <name evidence="2" type="ORF">Ccrd_011208</name>
</gene>
<reference evidence="2 3" key="1">
    <citation type="journal article" date="2016" name="Sci. Rep.">
        <title>The genome sequence of the outbreeding globe artichoke constructed de novo incorporating a phase-aware low-pass sequencing strategy of F1 progeny.</title>
        <authorList>
            <person name="Scaglione D."/>
            <person name="Reyes-Chin-Wo S."/>
            <person name="Acquadro A."/>
            <person name="Froenicke L."/>
            <person name="Portis E."/>
            <person name="Beitel C."/>
            <person name="Tirone M."/>
            <person name="Mauro R."/>
            <person name="Lo Monaco A."/>
            <person name="Mauromicale G."/>
            <person name="Faccioli P."/>
            <person name="Cattivelli L."/>
            <person name="Rieseberg L."/>
            <person name="Michelmore R."/>
            <person name="Lanteri S."/>
        </authorList>
    </citation>
    <scope>NUCLEOTIDE SEQUENCE [LARGE SCALE GENOMIC DNA]</scope>
    <source>
        <strain evidence="2">2C</strain>
    </source>
</reference>
<accession>A0A103YJR1</accession>
<evidence type="ECO:0000256" key="1">
    <source>
        <dbReference type="SAM" id="MobiDB-lite"/>
    </source>
</evidence>
<keyword evidence="3" id="KW-1185">Reference proteome</keyword>
<evidence type="ECO:0000313" key="3">
    <source>
        <dbReference type="Proteomes" id="UP000243975"/>
    </source>
</evidence>
<feature type="compositionally biased region" description="Polar residues" evidence="1">
    <location>
        <begin position="39"/>
        <end position="50"/>
    </location>
</feature>